<dbReference type="Proteomes" id="UP000306584">
    <property type="component" value="Unassembled WGS sequence"/>
</dbReference>
<evidence type="ECO:0000256" key="1">
    <source>
        <dbReference type="SAM" id="MobiDB-lite"/>
    </source>
</evidence>
<protein>
    <recommendedName>
        <fullName evidence="2">Cryptic loci regulator 2 N-terminal domain-containing protein</fullName>
    </recommendedName>
</protein>
<feature type="compositionally biased region" description="Low complexity" evidence="1">
    <location>
        <begin position="159"/>
        <end position="182"/>
    </location>
</feature>
<dbReference type="Pfam" id="PF16761">
    <property type="entry name" value="Clr2_transil"/>
    <property type="match status" value="1"/>
</dbReference>
<evidence type="ECO:0000313" key="4">
    <source>
        <dbReference type="Proteomes" id="UP000306584"/>
    </source>
</evidence>
<name>A0A4S9LZL4_AURPU</name>
<evidence type="ECO:0000259" key="2">
    <source>
        <dbReference type="Pfam" id="PF16761"/>
    </source>
</evidence>
<sequence>MATIHINLHTLPPGWSDGTVYTWPLFHPTIIYTMDPSPLALLSAEFNRVPGYVHDLGALGGPVMFWDLPYDYVQYSHPRSDGRPIREIFGHPTGGHYSSVRTFLVHVVHIMRLGGRTLAQCPCVLCRPPARKPAKKKAGPASGEKGGGPAGRKGRAKKTTGAPAPAATKSAPRATAPRAVMA</sequence>
<comment type="caution">
    <text evidence="3">The sequence shown here is derived from an EMBL/GenBank/DDBJ whole genome shotgun (WGS) entry which is preliminary data.</text>
</comment>
<organism evidence="3 4">
    <name type="scientific">Aureobasidium pullulans</name>
    <name type="common">Black yeast</name>
    <name type="synonym">Pullularia pullulans</name>
    <dbReference type="NCBI Taxonomy" id="5580"/>
    <lineage>
        <taxon>Eukaryota</taxon>
        <taxon>Fungi</taxon>
        <taxon>Dikarya</taxon>
        <taxon>Ascomycota</taxon>
        <taxon>Pezizomycotina</taxon>
        <taxon>Dothideomycetes</taxon>
        <taxon>Dothideomycetidae</taxon>
        <taxon>Dothideales</taxon>
        <taxon>Saccotheciaceae</taxon>
        <taxon>Aureobasidium</taxon>
    </lineage>
</organism>
<accession>A0A4S9LZL4</accession>
<feature type="domain" description="Cryptic loci regulator 2 N-terminal" evidence="2">
    <location>
        <begin position="66"/>
        <end position="126"/>
    </location>
</feature>
<dbReference type="InterPro" id="IPR031915">
    <property type="entry name" value="Clr2_N"/>
</dbReference>
<gene>
    <name evidence="3" type="ORF">D6D01_01370</name>
</gene>
<dbReference type="AlphaFoldDB" id="A0A4S9LZL4"/>
<feature type="region of interest" description="Disordered" evidence="1">
    <location>
        <begin position="130"/>
        <end position="182"/>
    </location>
</feature>
<dbReference type="EMBL" id="QZBD01000024">
    <property type="protein sequence ID" value="THY35350.1"/>
    <property type="molecule type" value="Genomic_DNA"/>
</dbReference>
<proteinExistence type="predicted"/>
<evidence type="ECO:0000313" key="3">
    <source>
        <dbReference type="EMBL" id="THY35350.1"/>
    </source>
</evidence>
<reference evidence="3 4" key="1">
    <citation type="submission" date="2018-10" db="EMBL/GenBank/DDBJ databases">
        <title>Fifty Aureobasidium pullulans genomes reveal a recombining polyextremotolerant generalist.</title>
        <authorList>
            <person name="Gostincar C."/>
            <person name="Turk M."/>
            <person name="Zajc J."/>
            <person name="Gunde-Cimerman N."/>
        </authorList>
    </citation>
    <scope>NUCLEOTIDE SEQUENCE [LARGE SCALE GENOMIC DNA]</scope>
    <source>
        <strain evidence="3 4">EXF-6604</strain>
    </source>
</reference>